<evidence type="ECO:0000256" key="1">
    <source>
        <dbReference type="SAM" id="Phobius"/>
    </source>
</evidence>
<sequence>MNSEDKYSFLFQKLLRHSLFFVFLISFGTSIFAQGNLLIYPKRLVLDGKKKSEKLVLSNTGKDSAVYNVSFIEYKMNENGELLSIKEEEPGLSFASPHVRVYPRTVTLAPNESQILKVQTYNTEGLSDGEYRSHLYFRAEKENSALGSKESKEKEPLVSVKLEAIFGISIACIFRKGEGKTTVSISDIQYSKSKDKEDFLQFKLNRNGNMSAYGDFIINYIAPNNKSYEVGSVKGIGLYLPGNQRNMIIKLNALKDVNFKGGSFKIVFTENESKKILAEGDFSL</sequence>
<keyword evidence="1" id="KW-0472">Membrane</keyword>
<gene>
    <name evidence="2" type="ORF">H8R23_05455</name>
</gene>
<dbReference type="EMBL" id="JACRUJ010000001">
    <property type="protein sequence ID" value="MBC5840844.1"/>
    <property type="molecule type" value="Genomic_DNA"/>
</dbReference>
<name>A0ABR7J5Q6_9FLAO</name>
<evidence type="ECO:0000313" key="2">
    <source>
        <dbReference type="EMBL" id="MBC5840844.1"/>
    </source>
</evidence>
<keyword evidence="1" id="KW-0812">Transmembrane</keyword>
<comment type="caution">
    <text evidence="2">The sequence shown here is derived from an EMBL/GenBank/DDBJ whole genome shotgun (WGS) entry which is preliminary data.</text>
</comment>
<dbReference type="RefSeq" id="WP_187009396.1">
    <property type="nucleotide sequence ID" value="NZ_JACRUI010000001.1"/>
</dbReference>
<dbReference type="SUPFAM" id="SSF49354">
    <property type="entry name" value="PapD-like"/>
    <property type="match status" value="1"/>
</dbReference>
<feature type="transmembrane region" description="Helical" evidence="1">
    <location>
        <begin position="20"/>
        <end position="40"/>
    </location>
</feature>
<keyword evidence="1" id="KW-1133">Transmembrane helix</keyword>
<proteinExistence type="predicted"/>
<protein>
    <submittedName>
        <fullName evidence="2">Molecular chaperone</fullName>
    </submittedName>
</protein>
<dbReference type="InterPro" id="IPR013783">
    <property type="entry name" value="Ig-like_fold"/>
</dbReference>
<dbReference type="InterPro" id="IPR008962">
    <property type="entry name" value="PapD-like_sf"/>
</dbReference>
<dbReference type="Gene3D" id="2.60.40.10">
    <property type="entry name" value="Immunoglobulins"/>
    <property type="match status" value="1"/>
</dbReference>
<dbReference type="Proteomes" id="UP000629963">
    <property type="component" value="Unassembled WGS sequence"/>
</dbReference>
<evidence type="ECO:0000313" key="3">
    <source>
        <dbReference type="Proteomes" id="UP000629963"/>
    </source>
</evidence>
<reference evidence="2 3" key="1">
    <citation type="submission" date="2020-08" db="EMBL/GenBank/DDBJ databases">
        <title>Description of novel Flavobacterium F-380 isolate.</title>
        <authorList>
            <person name="Saticioglu I.B."/>
            <person name="Duman M."/>
            <person name="Altun S."/>
        </authorList>
    </citation>
    <scope>NUCLEOTIDE SEQUENCE [LARGE SCALE GENOMIC DNA]</scope>
    <source>
        <strain evidence="2 3">F-380</strain>
    </source>
</reference>
<organism evidence="2 3">
    <name type="scientific">Flavobacterium kayseriense</name>
    <dbReference type="NCBI Taxonomy" id="2764714"/>
    <lineage>
        <taxon>Bacteria</taxon>
        <taxon>Pseudomonadati</taxon>
        <taxon>Bacteroidota</taxon>
        <taxon>Flavobacteriia</taxon>
        <taxon>Flavobacteriales</taxon>
        <taxon>Flavobacteriaceae</taxon>
        <taxon>Flavobacterium</taxon>
    </lineage>
</organism>
<keyword evidence="3" id="KW-1185">Reference proteome</keyword>
<accession>A0ABR7J5Q6</accession>